<protein>
    <submittedName>
        <fullName evidence="1">Uncharacterized protein</fullName>
    </submittedName>
</protein>
<accession>A0ABY8A0Y8</accession>
<dbReference type="RefSeq" id="WP_275305716.1">
    <property type="nucleotide sequence ID" value="NZ_CP095749.1"/>
</dbReference>
<proteinExistence type="predicted"/>
<gene>
    <name evidence="1" type="ORF">MOV08_00555</name>
</gene>
<organism evidence="1 2">
    <name type="scientific">Streptomyces yunnanensis</name>
    <dbReference type="NCBI Taxonomy" id="156453"/>
    <lineage>
        <taxon>Bacteria</taxon>
        <taxon>Bacillati</taxon>
        <taxon>Actinomycetota</taxon>
        <taxon>Actinomycetes</taxon>
        <taxon>Kitasatosporales</taxon>
        <taxon>Streptomycetaceae</taxon>
        <taxon>Streptomyces</taxon>
    </lineage>
</organism>
<reference evidence="1 2" key="1">
    <citation type="submission" date="2022-03" db="EMBL/GenBank/DDBJ databases">
        <title>Streptomyces yunnanensis P86,complete genome.</title>
        <authorList>
            <person name="Chen S."/>
            <person name="Zhang Q."/>
        </authorList>
    </citation>
    <scope>NUCLEOTIDE SEQUENCE [LARGE SCALE GENOMIC DNA]</scope>
    <source>
        <strain evidence="1 2">P86</strain>
    </source>
</reference>
<evidence type="ECO:0000313" key="2">
    <source>
        <dbReference type="Proteomes" id="UP001218629"/>
    </source>
</evidence>
<sequence>MSSGRAALGSASSPAEVDQVLPSGADRVEGIVEPLVSWLRMWGWSPALSALLLIGLRPAARRGVLPVAGRVG</sequence>
<keyword evidence="2" id="KW-1185">Reference proteome</keyword>
<evidence type="ECO:0000313" key="1">
    <source>
        <dbReference type="EMBL" id="WEB37956.1"/>
    </source>
</evidence>
<name>A0ABY8A0Y8_9ACTN</name>
<dbReference type="Proteomes" id="UP001218629">
    <property type="component" value="Chromosome"/>
</dbReference>
<dbReference type="EMBL" id="CP095749">
    <property type="protein sequence ID" value="WEB37956.1"/>
    <property type="molecule type" value="Genomic_DNA"/>
</dbReference>